<dbReference type="InterPro" id="IPR003714">
    <property type="entry name" value="PhoH"/>
</dbReference>
<keyword evidence="3" id="KW-0963">Cytoplasm</keyword>
<evidence type="ECO:0000256" key="5">
    <source>
        <dbReference type="ARBA" id="ARBA00022840"/>
    </source>
</evidence>
<reference evidence="8 9" key="1">
    <citation type="submission" date="2021-08" db="EMBL/GenBank/DDBJ databases">
        <title>Draft genome sequence of Mycolicibacterium sp. NGTWS1702 strain.</title>
        <authorList>
            <person name="Matsumoto M."/>
            <person name="Tang B.C.C."/>
            <person name="Machida Y."/>
            <person name="Matoyama H."/>
            <person name="Kishihara T."/>
            <person name="Sato S."/>
            <person name="Kondo I."/>
            <person name="Sano M."/>
            <person name="Kato G."/>
        </authorList>
    </citation>
    <scope>NUCLEOTIDE SEQUENCE [LARGE SCALE GENOMIC DNA]</scope>
    <source>
        <strain evidence="8 9">NGTWSNA01</strain>
    </source>
</reference>
<evidence type="ECO:0000313" key="8">
    <source>
        <dbReference type="EMBL" id="GJF15488.1"/>
    </source>
</evidence>
<evidence type="ECO:0000259" key="7">
    <source>
        <dbReference type="SMART" id="SM00322"/>
    </source>
</evidence>
<keyword evidence="9" id="KW-1185">Reference proteome</keyword>
<dbReference type="PANTHER" id="PTHR30473">
    <property type="entry name" value="PROTEIN PHOH"/>
    <property type="match status" value="1"/>
</dbReference>
<dbReference type="Proteomes" id="UP001060504">
    <property type="component" value="Unassembled WGS sequence"/>
</dbReference>
<evidence type="ECO:0000256" key="2">
    <source>
        <dbReference type="ARBA" id="ARBA00010393"/>
    </source>
</evidence>
<dbReference type="InterPro" id="IPR051451">
    <property type="entry name" value="PhoH2-like"/>
</dbReference>
<dbReference type="InterPro" id="IPR004087">
    <property type="entry name" value="KH_dom"/>
</dbReference>
<comment type="subcellular location">
    <subcellularLocation>
        <location evidence="1">Cytoplasm</location>
    </subcellularLocation>
</comment>
<dbReference type="SUPFAM" id="SSF52540">
    <property type="entry name" value="P-loop containing nucleoside triphosphate hydrolases"/>
    <property type="match status" value="1"/>
</dbReference>
<evidence type="ECO:0000256" key="6">
    <source>
        <dbReference type="ARBA" id="ARBA00039970"/>
    </source>
</evidence>
<comment type="similarity">
    <text evidence="2">Belongs to the PhoH family.</text>
</comment>
<proteinExistence type="inferred from homology"/>
<dbReference type="SMART" id="SM00322">
    <property type="entry name" value="KH"/>
    <property type="match status" value="1"/>
</dbReference>
<dbReference type="PANTHER" id="PTHR30473:SF1">
    <property type="entry name" value="PHOH-LIKE PROTEIN"/>
    <property type="match status" value="1"/>
</dbReference>
<name>A0ABQ4V9L4_9MYCO</name>
<protein>
    <recommendedName>
        <fullName evidence="6">PhoH-like protein</fullName>
    </recommendedName>
</protein>
<evidence type="ECO:0000256" key="4">
    <source>
        <dbReference type="ARBA" id="ARBA00022741"/>
    </source>
</evidence>
<keyword evidence="4" id="KW-0547">Nucleotide-binding</keyword>
<accession>A0ABQ4V9L4</accession>
<dbReference type="EMBL" id="BPRH01001988">
    <property type="protein sequence ID" value="GJF15488.1"/>
    <property type="molecule type" value="Genomic_DNA"/>
</dbReference>
<dbReference type="InterPro" id="IPR036612">
    <property type="entry name" value="KH_dom_type_1_sf"/>
</dbReference>
<feature type="domain" description="K Homology" evidence="7">
    <location>
        <begin position="15"/>
        <end position="78"/>
    </location>
</feature>
<dbReference type="Gene3D" id="3.40.50.300">
    <property type="entry name" value="P-loop containing nucleotide triphosphate hydrolases"/>
    <property type="match status" value="1"/>
</dbReference>
<dbReference type="InterPro" id="IPR027417">
    <property type="entry name" value="P-loop_NTPase"/>
</dbReference>
<keyword evidence="5" id="KW-0067">ATP-binding</keyword>
<gene>
    <name evidence="8" type="ORF">NGTWS1702_18900</name>
</gene>
<evidence type="ECO:0000256" key="1">
    <source>
        <dbReference type="ARBA" id="ARBA00004496"/>
    </source>
</evidence>
<comment type="caution">
    <text evidence="8">The sequence shown here is derived from an EMBL/GenBank/DDBJ whole genome shotgun (WGS) entry which is preliminary data.</text>
</comment>
<organism evidence="8 9">
    <name type="scientific">Mycolicibacterium cyprinidarum</name>
    <dbReference type="NCBI Taxonomy" id="2860311"/>
    <lineage>
        <taxon>Bacteria</taxon>
        <taxon>Bacillati</taxon>
        <taxon>Actinomycetota</taxon>
        <taxon>Actinomycetes</taxon>
        <taxon>Mycobacteriales</taxon>
        <taxon>Mycobacteriaceae</taxon>
        <taxon>Mycolicibacterium</taxon>
    </lineage>
</organism>
<evidence type="ECO:0000313" key="9">
    <source>
        <dbReference type="Proteomes" id="UP001060504"/>
    </source>
</evidence>
<dbReference type="Pfam" id="PF02562">
    <property type="entry name" value="PhoH"/>
    <property type="match status" value="1"/>
</dbReference>
<evidence type="ECO:0000256" key="3">
    <source>
        <dbReference type="ARBA" id="ARBA00022490"/>
    </source>
</evidence>
<sequence>MSPRETTAASDAPGTPVRSSITVPPDLVVGLLGSSDENLRALEHLVAADIHVRGNVFTLSGEPADIVLAERAISELIEVVASGQTLTADAVRHSVAMLTGTVEESPAEVLTLDILSRRGKTIRPKTLNQKRYVDAIDAHTIVFGVGPAGTGKTYLAMAKAVNALQTKQVSRIIMTRPAVEAGERLGFLPGTLSEKIDPYLRPLYDALHDMMDPELIPKLMAAGVIEVAPLAYMRGRTLSDAFIILDEAQNTTAQQMKMFLTRLGFDSKIVVTGDVTQVDLPGGAASGLRTAMRILDGIDDIHFSELTSADVVRHRLVGEIVDAYERADAKAGDQLMNRAQRRAGSTGRSRR</sequence>
<dbReference type="SUPFAM" id="SSF54791">
    <property type="entry name" value="Eukaryotic type KH-domain (KH-domain type I)"/>
    <property type="match status" value="1"/>
</dbReference>